<evidence type="ECO:0000313" key="2">
    <source>
        <dbReference type="Proteomes" id="UP001060215"/>
    </source>
</evidence>
<gene>
    <name evidence="1" type="ORF">LOK49_LG09G02175</name>
</gene>
<protein>
    <submittedName>
        <fullName evidence="1">Uncharacterized protein</fullName>
    </submittedName>
</protein>
<dbReference type="EMBL" id="CM045765">
    <property type="protein sequence ID" value="KAI8001755.1"/>
    <property type="molecule type" value="Genomic_DNA"/>
</dbReference>
<dbReference type="Proteomes" id="UP001060215">
    <property type="component" value="Chromosome 8"/>
</dbReference>
<sequence length="112" mass="13052">MDISKPLPRGFLIKRKDPHTLNITKKWIDFKFERLSDYCYDCSRIGHDKNSCKFIGREAGCNSVYGPHLRTGVAPKLNLPAEFIQQQIDEMEARIRPLLGRKHHVLTEEPEF</sequence>
<name>A0ACC0GNG9_9ERIC</name>
<comment type="caution">
    <text evidence="1">The sequence shown here is derived from an EMBL/GenBank/DDBJ whole genome shotgun (WGS) entry which is preliminary data.</text>
</comment>
<organism evidence="1 2">
    <name type="scientific">Camellia lanceoleosa</name>
    <dbReference type="NCBI Taxonomy" id="1840588"/>
    <lineage>
        <taxon>Eukaryota</taxon>
        <taxon>Viridiplantae</taxon>
        <taxon>Streptophyta</taxon>
        <taxon>Embryophyta</taxon>
        <taxon>Tracheophyta</taxon>
        <taxon>Spermatophyta</taxon>
        <taxon>Magnoliopsida</taxon>
        <taxon>eudicotyledons</taxon>
        <taxon>Gunneridae</taxon>
        <taxon>Pentapetalae</taxon>
        <taxon>asterids</taxon>
        <taxon>Ericales</taxon>
        <taxon>Theaceae</taxon>
        <taxon>Camellia</taxon>
    </lineage>
</organism>
<evidence type="ECO:0000313" key="1">
    <source>
        <dbReference type="EMBL" id="KAI8001755.1"/>
    </source>
</evidence>
<reference evidence="1 2" key="1">
    <citation type="journal article" date="2022" name="Plant J.">
        <title>Chromosome-level genome of Camellia lanceoleosa provides a valuable resource for understanding genome evolution and self-incompatibility.</title>
        <authorList>
            <person name="Gong W."/>
            <person name="Xiao S."/>
            <person name="Wang L."/>
            <person name="Liao Z."/>
            <person name="Chang Y."/>
            <person name="Mo W."/>
            <person name="Hu G."/>
            <person name="Li W."/>
            <person name="Zhao G."/>
            <person name="Zhu H."/>
            <person name="Hu X."/>
            <person name="Ji K."/>
            <person name="Xiang X."/>
            <person name="Song Q."/>
            <person name="Yuan D."/>
            <person name="Jin S."/>
            <person name="Zhang L."/>
        </authorList>
    </citation>
    <scope>NUCLEOTIDE SEQUENCE [LARGE SCALE GENOMIC DNA]</scope>
    <source>
        <strain evidence="1">SQ_2022a</strain>
    </source>
</reference>
<accession>A0ACC0GNG9</accession>
<keyword evidence="2" id="KW-1185">Reference proteome</keyword>
<proteinExistence type="predicted"/>